<evidence type="ECO:0000313" key="1">
    <source>
        <dbReference type="EMBL" id="GGZ45642.1"/>
    </source>
</evidence>
<proteinExistence type="predicted"/>
<dbReference type="Proteomes" id="UP000624183">
    <property type="component" value="Unassembled WGS sequence"/>
</dbReference>
<evidence type="ECO:0000313" key="2">
    <source>
        <dbReference type="Proteomes" id="UP000624183"/>
    </source>
</evidence>
<dbReference type="InterPro" id="IPR013324">
    <property type="entry name" value="RNA_pol_sigma_r3/r4-like"/>
</dbReference>
<reference evidence="2" key="1">
    <citation type="journal article" date="2019" name="Int. J. Syst. Evol. Microbiol.">
        <title>The Global Catalogue of Microorganisms (GCM) 10K type strain sequencing project: providing services to taxonomists for standard genome sequencing and annotation.</title>
        <authorList>
            <consortium name="The Broad Institute Genomics Platform"/>
            <consortium name="The Broad Institute Genome Sequencing Center for Infectious Disease"/>
            <person name="Wu L."/>
            <person name="Ma J."/>
        </authorList>
    </citation>
    <scope>NUCLEOTIDE SEQUENCE [LARGE SCALE GENOMIC DNA]</scope>
    <source>
        <strain evidence="2">JCM 4602</strain>
    </source>
</reference>
<gene>
    <name evidence="1" type="ORF">GCM10010328_20210</name>
</gene>
<dbReference type="Gene3D" id="1.10.10.10">
    <property type="entry name" value="Winged helix-like DNA-binding domain superfamily/Winged helix DNA-binding domain"/>
    <property type="match status" value="1"/>
</dbReference>
<name>A0ABQ3BIF8_9ACTN</name>
<sequence length="65" mass="6780">MELVEKLHALAPLLDTLDEPERTILAVRFGQEMTSGQCAAVCGVPARTGCSTGCDPAGCSSPTWS</sequence>
<dbReference type="InterPro" id="IPR036388">
    <property type="entry name" value="WH-like_DNA-bd_sf"/>
</dbReference>
<keyword evidence="2" id="KW-1185">Reference proteome</keyword>
<comment type="caution">
    <text evidence="1">The sequence shown here is derived from an EMBL/GenBank/DDBJ whole genome shotgun (WGS) entry which is preliminary data.</text>
</comment>
<dbReference type="EMBL" id="BMUW01000002">
    <property type="protein sequence ID" value="GGZ45642.1"/>
    <property type="molecule type" value="Genomic_DNA"/>
</dbReference>
<accession>A0ABQ3BIF8</accession>
<protein>
    <submittedName>
        <fullName evidence="1">Uncharacterized protein</fullName>
    </submittedName>
</protein>
<dbReference type="SUPFAM" id="SSF88659">
    <property type="entry name" value="Sigma3 and sigma4 domains of RNA polymerase sigma factors"/>
    <property type="match status" value="1"/>
</dbReference>
<organism evidence="1 2">
    <name type="scientific">Streptomyces rubiginosohelvolus</name>
    <dbReference type="NCBI Taxonomy" id="67362"/>
    <lineage>
        <taxon>Bacteria</taxon>
        <taxon>Bacillati</taxon>
        <taxon>Actinomycetota</taxon>
        <taxon>Actinomycetes</taxon>
        <taxon>Kitasatosporales</taxon>
        <taxon>Streptomycetaceae</taxon>
        <taxon>Streptomyces</taxon>
    </lineage>
</organism>